<evidence type="ECO:0000313" key="3">
    <source>
        <dbReference type="EMBL" id="QDT44847.1"/>
    </source>
</evidence>
<feature type="compositionally biased region" description="Low complexity" evidence="1">
    <location>
        <begin position="165"/>
        <end position="178"/>
    </location>
</feature>
<feature type="region of interest" description="Disordered" evidence="1">
    <location>
        <begin position="50"/>
        <end position="333"/>
    </location>
</feature>
<feature type="compositionally biased region" description="Polar residues" evidence="1">
    <location>
        <begin position="189"/>
        <end position="225"/>
    </location>
</feature>
<dbReference type="PROSITE" id="PS51257">
    <property type="entry name" value="PROKAR_LIPOPROTEIN"/>
    <property type="match status" value="1"/>
</dbReference>
<accession>A0A517RLV1</accession>
<dbReference type="KEGG" id="gaz:Pan241w_49630"/>
<evidence type="ECO:0000256" key="2">
    <source>
        <dbReference type="SAM" id="SignalP"/>
    </source>
</evidence>
<name>A0A517RLV1_9PLAN</name>
<sequence precursor="true">MSIRFLFNICWCALLSCAISGCYSHHQYPYGGTYPGPYGAPGPYEMAPGSIPPGSYPVQPDLGQPVPPPQGSLPPTGSQAYSDQFPSNTTNNTNYDGVDSQWKQPANSAPGPNSAPFGANPTASGRNATPGSGLNQNSTGSQAVPSYQDPNKINSNPQSFGNEFPQNTTPPSSNTSNSFPGNANDEFESNQTPQPLGGNSTQMNDQFEPSSNDQFQSNPPDQFQQPKDEFQQNDNEGFSVPKVEQQSFESDSNTFGPNNSQMSAPTDNDVFGANPKKFEANPMPDNTFDANPNDTFNANPNDSSQEFQPPVNSFEQNDDTFSPNSSSLMNSAPCKVSHADHQSRVSGPQLVKSDDPFMAPAKFQSASFEFPAEPNQQTSAGQSPSPFNYDKQNYRWLRGIVEFDEQEKQWNITYNATPDKSDRFGGNIVLIDQGQLNRFTNGDVVLIDGHIDGSQQDKMGKPCYRIAKAQKLVPKK</sequence>
<proteinExistence type="predicted"/>
<evidence type="ECO:0000256" key="1">
    <source>
        <dbReference type="SAM" id="MobiDB-lite"/>
    </source>
</evidence>
<protein>
    <submittedName>
        <fullName evidence="3">Uncharacterized protein</fullName>
    </submittedName>
</protein>
<dbReference type="RefSeq" id="WP_145220619.1">
    <property type="nucleotide sequence ID" value="NZ_CP036269.1"/>
</dbReference>
<dbReference type="OrthoDB" id="210936at2"/>
<feature type="signal peptide" evidence="2">
    <location>
        <begin position="1"/>
        <end position="20"/>
    </location>
</feature>
<gene>
    <name evidence="3" type="ORF">Pan241w_49630</name>
</gene>
<feature type="compositionally biased region" description="Polar residues" evidence="1">
    <location>
        <begin position="121"/>
        <end position="161"/>
    </location>
</feature>
<reference evidence="3 4" key="1">
    <citation type="submission" date="2019-02" db="EMBL/GenBank/DDBJ databases">
        <title>Deep-cultivation of Planctomycetes and their phenomic and genomic characterization uncovers novel biology.</title>
        <authorList>
            <person name="Wiegand S."/>
            <person name="Jogler M."/>
            <person name="Boedeker C."/>
            <person name="Pinto D."/>
            <person name="Vollmers J."/>
            <person name="Rivas-Marin E."/>
            <person name="Kohn T."/>
            <person name="Peeters S.H."/>
            <person name="Heuer A."/>
            <person name="Rast P."/>
            <person name="Oberbeckmann S."/>
            <person name="Bunk B."/>
            <person name="Jeske O."/>
            <person name="Meyerdierks A."/>
            <person name="Storesund J.E."/>
            <person name="Kallscheuer N."/>
            <person name="Luecker S."/>
            <person name="Lage O.M."/>
            <person name="Pohl T."/>
            <person name="Merkel B.J."/>
            <person name="Hornburger P."/>
            <person name="Mueller R.-W."/>
            <person name="Bruemmer F."/>
            <person name="Labrenz M."/>
            <person name="Spormann A.M."/>
            <person name="Op den Camp H."/>
            <person name="Overmann J."/>
            <person name="Amann R."/>
            <person name="Jetten M.S.M."/>
            <person name="Mascher T."/>
            <person name="Medema M.H."/>
            <person name="Devos D.P."/>
            <person name="Kaster A.-K."/>
            <person name="Ovreas L."/>
            <person name="Rohde M."/>
            <person name="Galperin M.Y."/>
            <person name="Jogler C."/>
        </authorList>
    </citation>
    <scope>NUCLEOTIDE SEQUENCE [LARGE SCALE GENOMIC DNA]</scope>
    <source>
        <strain evidence="3 4">Pan241w</strain>
    </source>
</reference>
<organism evidence="3 4">
    <name type="scientific">Gimesia alba</name>
    <dbReference type="NCBI Taxonomy" id="2527973"/>
    <lineage>
        <taxon>Bacteria</taxon>
        <taxon>Pseudomonadati</taxon>
        <taxon>Planctomycetota</taxon>
        <taxon>Planctomycetia</taxon>
        <taxon>Planctomycetales</taxon>
        <taxon>Planctomycetaceae</taxon>
        <taxon>Gimesia</taxon>
    </lineage>
</organism>
<feature type="compositionally biased region" description="Polar residues" evidence="1">
    <location>
        <begin position="244"/>
        <end position="266"/>
    </location>
</feature>
<keyword evidence="4" id="KW-1185">Reference proteome</keyword>
<feature type="compositionally biased region" description="Low complexity" evidence="1">
    <location>
        <begin position="105"/>
        <end position="116"/>
    </location>
</feature>
<dbReference type="EMBL" id="CP036269">
    <property type="protein sequence ID" value="QDT44847.1"/>
    <property type="molecule type" value="Genomic_DNA"/>
</dbReference>
<dbReference type="AlphaFoldDB" id="A0A517RLV1"/>
<feature type="compositionally biased region" description="Polar residues" evidence="1">
    <location>
        <begin position="288"/>
        <end position="330"/>
    </location>
</feature>
<keyword evidence="2" id="KW-0732">Signal</keyword>
<dbReference type="Proteomes" id="UP000317171">
    <property type="component" value="Chromosome"/>
</dbReference>
<feature type="compositionally biased region" description="Polar residues" evidence="1">
    <location>
        <begin position="80"/>
        <end position="95"/>
    </location>
</feature>
<evidence type="ECO:0000313" key="4">
    <source>
        <dbReference type="Proteomes" id="UP000317171"/>
    </source>
</evidence>
<feature type="chain" id="PRO_5022222755" evidence="2">
    <location>
        <begin position="21"/>
        <end position="476"/>
    </location>
</feature>